<organism evidence="1 2">
    <name type="scientific">Hygrophoropsis aurantiaca</name>
    <dbReference type="NCBI Taxonomy" id="72124"/>
    <lineage>
        <taxon>Eukaryota</taxon>
        <taxon>Fungi</taxon>
        <taxon>Dikarya</taxon>
        <taxon>Basidiomycota</taxon>
        <taxon>Agaricomycotina</taxon>
        <taxon>Agaricomycetes</taxon>
        <taxon>Agaricomycetidae</taxon>
        <taxon>Boletales</taxon>
        <taxon>Coniophorineae</taxon>
        <taxon>Hygrophoropsidaceae</taxon>
        <taxon>Hygrophoropsis</taxon>
    </lineage>
</organism>
<accession>A0ACB8AQZ1</accession>
<dbReference type="Proteomes" id="UP000790377">
    <property type="component" value="Unassembled WGS sequence"/>
</dbReference>
<reference evidence="1" key="1">
    <citation type="journal article" date="2021" name="New Phytol.">
        <title>Evolutionary innovations through gain and loss of genes in the ectomycorrhizal Boletales.</title>
        <authorList>
            <person name="Wu G."/>
            <person name="Miyauchi S."/>
            <person name="Morin E."/>
            <person name="Kuo A."/>
            <person name="Drula E."/>
            <person name="Varga T."/>
            <person name="Kohler A."/>
            <person name="Feng B."/>
            <person name="Cao Y."/>
            <person name="Lipzen A."/>
            <person name="Daum C."/>
            <person name="Hundley H."/>
            <person name="Pangilinan J."/>
            <person name="Johnson J."/>
            <person name="Barry K."/>
            <person name="LaButti K."/>
            <person name="Ng V."/>
            <person name="Ahrendt S."/>
            <person name="Min B."/>
            <person name="Choi I.G."/>
            <person name="Park H."/>
            <person name="Plett J.M."/>
            <person name="Magnuson J."/>
            <person name="Spatafora J.W."/>
            <person name="Nagy L.G."/>
            <person name="Henrissat B."/>
            <person name="Grigoriev I.V."/>
            <person name="Yang Z.L."/>
            <person name="Xu J."/>
            <person name="Martin F.M."/>
        </authorList>
    </citation>
    <scope>NUCLEOTIDE SEQUENCE</scope>
    <source>
        <strain evidence="1">ATCC 28755</strain>
    </source>
</reference>
<dbReference type="EMBL" id="MU267594">
    <property type="protein sequence ID" value="KAH7916011.1"/>
    <property type="molecule type" value="Genomic_DNA"/>
</dbReference>
<evidence type="ECO:0000313" key="1">
    <source>
        <dbReference type="EMBL" id="KAH7916011.1"/>
    </source>
</evidence>
<proteinExistence type="predicted"/>
<sequence length="863" mass="96143">MSAPTHALRKKIRVTVVAADGLSKRDVFRLPDPFAVITVDAEQTHTTSVIKKTLNPYWNESFDITVKDSSVVAVQIFDQRKFKRRDQGFLGVVNVRVSDVLDLELGGHEMLTLDLKKSNDNLVVHGKLIIYLSTNVNQPMSNPGPSQVQGVTTALADMGMNESSLSLSHGVAGSASGNALSRTSSSHATATDTVGSSLISMPTPHIPSSSMTGIEGEPQNLQPSPSARPVSSGGGAHAALVAAQQGAAASLATSPGASTNNSQQMRNFNPNVDQYGALPPGWERRIDPLGRTYYVDHNTRTTTWNRPSANQTANNSVQEGETNAARDQHSRRILADDMVDATGTGPAGGNTHRAASTTPQPAAANTASAAIAASTNSTTAGSGSLPAGWEERYTPEGRPYYVDHNTRTTTWVDPRRQTIIRVMGPNGQNPSLQPQTISQLGPLPSGWEMRLTSTARVYFVDHNTKTTTWDDPRMPSTLDANVPQYKRDFRRKLIYFRSQPAMRAQPGNCQIKVRRNHIFEDSYAEIMRQTPNDLKKRLMIKFDGEDGLDYGGLSREFFFLLSHEMFNPFYCLFEYSAHDNYTLQINPASGVNPEHLNYFKFIGRCLGLGIFHRRFLDAYFIVSFYKMILKKKVTLSDLESVDAELHRGLTWMLENDITDVIDETFTTTEERFGELVTIELKPGGGDVDVTEDNKKDYVDHVVEYRISKRVKEQFEAFMSGFSELIPQDLITVFDERELELLIGGMSEIDVDDWTKHTDYRGYEMNDEVIQWFWQCIRSWPPERKSRLLQFATGTSRIPVNGFKDLQGSDGPRRFTIEKSGDPTQLPKSHTCFNRIDLPPYKDYASLEHKLTLAVEETVGFGQE</sequence>
<comment type="caution">
    <text evidence="1">The sequence shown here is derived from an EMBL/GenBank/DDBJ whole genome shotgun (WGS) entry which is preliminary data.</text>
</comment>
<evidence type="ECO:0000313" key="2">
    <source>
        <dbReference type="Proteomes" id="UP000790377"/>
    </source>
</evidence>
<name>A0ACB8AQZ1_9AGAM</name>
<protein>
    <submittedName>
        <fullName evidence="1">Uncharacterized protein</fullName>
    </submittedName>
</protein>
<keyword evidence="2" id="KW-1185">Reference proteome</keyword>
<gene>
    <name evidence="1" type="ORF">BJ138DRAFT_1169535</name>
</gene>